<dbReference type="EMBL" id="PKTG01000125">
    <property type="protein sequence ID" value="PLX15943.1"/>
    <property type="molecule type" value="Genomic_DNA"/>
</dbReference>
<name>A0A2N5ZB80_MUIH1</name>
<feature type="non-terminal residue" evidence="1">
    <location>
        <position position="129"/>
    </location>
</feature>
<gene>
    <name evidence="1" type="ORF">C0601_11835</name>
</gene>
<reference evidence="1 2" key="1">
    <citation type="submission" date="2017-11" db="EMBL/GenBank/DDBJ databases">
        <title>Genome-resolved metagenomics identifies genetic mobility, metabolic interactions, and unexpected diversity in perchlorate-reducing communities.</title>
        <authorList>
            <person name="Barnum T.P."/>
            <person name="Figueroa I.A."/>
            <person name="Carlstrom C.I."/>
            <person name="Lucas L.N."/>
            <person name="Engelbrektson A.L."/>
            <person name="Coates J.D."/>
        </authorList>
    </citation>
    <scope>NUCLEOTIDE SEQUENCE [LARGE SCALE GENOMIC DNA]</scope>
    <source>
        <strain evidence="1">BM706</strain>
    </source>
</reference>
<dbReference type="Proteomes" id="UP000234857">
    <property type="component" value="Unassembled WGS sequence"/>
</dbReference>
<evidence type="ECO:0000313" key="1">
    <source>
        <dbReference type="EMBL" id="PLX15943.1"/>
    </source>
</evidence>
<evidence type="ECO:0000313" key="2">
    <source>
        <dbReference type="Proteomes" id="UP000234857"/>
    </source>
</evidence>
<organism evidence="1 2">
    <name type="scientific">Muiribacterium halophilum</name>
    <dbReference type="NCBI Taxonomy" id="2053465"/>
    <lineage>
        <taxon>Bacteria</taxon>
        <taxon>Candidatus Muiribacteriota</taxon>
        <taxon>Candidatus Muiribacteriia</taxon>
        <taxon>Candidatus Muiribacteriales</taxon>
        <taxon>Candidatus Muiribacteriaceae</taxon>
        <taxon>Candidatus Muiribacterium</taxon>
    </lineage>
</organism>
<dbReference type="AlphaFoldDB" id="A0A2N5ZB80"/>
<comment type="caution">
    <text evidence="1">The sequence shown here is derived from an EMBL/GenBank/DDBJ whole genome shotgun (WGS) entry which is preliminary data.</text>
</comment>
<sequence>MNKIYLITILLILYITSISSFGASLRLEDDKFVYSIPEQYFNEGLDYIRDPLYKRGLKDLYFYISHERLVIGGVYRFLPFKVYFEVVKKNLWEYEIIIRDFKFFNFISYSKRRLVDSVLGPLANDREIS</sequence>
<protein>
    <submittedName>
        <fullName evidence="1">Uncharacterized protein</fullName>
    </submittedName>
</protein>
<proteinExistence type="predicted"/>
<accession>A0A2N5ZB80</accession>